<evidence type="ECO:0000259" key="8">
    <source>
        <dbReference type="PROSITE" id="PS51384"/>
    </source>
</evidence>
<dbReference type="InterPro" id="IPR012675">
    <property type="entry name" value="Beta-grasp_dom_sf"/>
</dbReference>
<dbReference type="InterPro" id="IPR036010">
    <property type="entry name" value="2Fe-2S_ferredoxin-like_sf"/>
</dbReference>
<feature type="domain" description="FAD-binding FR-type" evidence="8">
    <location>
        <begin position="3"/>
        <end position="105"/>
    </location>
</feature>
<gene>
    <name evidence="9" type="ORF">IG616_11635</name>
</gene>
<dbReference type="SUPFAM" id="SSF52343">
    <property type="entry name" value="Ferredoxin reductase-like, C-terminal NADP-linked domain"/>
    <property type="match status" value="1"/>
</dbReference>
<dbReference type="CDD" id="cd06185">
    <property type="entry name" value="PDR_like"/>
    <property type="match status" value="1"/>
</dbReference>
<dbReference type="Pfam" id="PF00111">
    <property type="entry name" value="Fer2"/>
    <property type="match status" value="1"/>
</dbReference>
<dbReference type="PROSITE" id="PS51384">
    <property type="entry name" value="FAD_FR"/>
    <property type="match status" value="1"/>
</dbReference>
<feature type="domain" description="2Fe-2S ferredoxin-type" evidence="7">
    <location>
        <begin position="236"/>
        <end position="321"/>
    </location>
</feature>
<protein>
    <submittedName>
        <fullName evidence="9">Oxidoreductase</fullName>
    </submittedName>
</protein>
<evidence type="ECO:0000259" key="7">
    <source>
        <dbReference type="PROSITE" id="PS51085"/>
    </source>
</evidence>
<dbReference type="Gene3D" id="3.10.20.30">
    <property type="match status" value="1"/>
</dbReference>
<evidence type="ECO:0000313" key="9">
    <source>
        <dbReference type="EMBL" id="MBD8892203.1"/>
    </source>
</evidence>
<evidence type="ECO:0000256" key="6">
    <source>
        <dbReference type="ARBA" id="ARBA00023014"/>
    </source>
</evidence>
<keyword evidence="2" id="KW-0001">2Fe-2S</keyword>
<comment type="caution">
    <text evidence="9">The sequence shown here is derived from an EMBL/GenBank/DDBJ whole genome shotgun (WGS) entry which is preliminary data.</text>
</comment>
<proteinExistence type="predicted"/>
<evidence type="ECO:0000256" key="3">
    <source>
        <dbReference type="ARBA" id="ARBA00022723"/>
    </source>
</evidence>
<dbReference type="PRINTS" id="PR00409">
    <property type="entry name" value="PHDIOXRDTASE"/>
</dbReference>
<dbReference type="EMBL" id="JACYXI010000006">
    <property type="protein sequence ID" value="MBD8892203.1"/>
    <property type="molecule type" value="Genomic_DNA"/>
</dbReference>
<reference evidence="10" key="1">
    <citation type="submission" date="2020-09" db="EMBL/GenBank/DDBJ databases">
        <title>The genome sequence of strain Labrenzia suaedae 4C16A.</title>
        <authorList>
            <person name="Liu Y."/>
        </authorList>
    </citation>
    <scope>NUCLEOTIDE SEQUENCE [LARGE SCALE GENOMIC DNA]</scope>
    <source>
        <strain evidence="10">4C16A</strain>
    </source>
</reference>
<dbReference type="SUPFAM" id="SSF63380">
    <property type="entry name" value="Riboflavin synthase domain-like"/>
    <property type="match status" value="1"/>
</dbReference>
<sequence length="321" mass="34696">MAKTWLQVQVSAKRLEAEGVAGFTLTAPDGNALPAFTPGAHVDVEIDGGLIRQYSLCNPPHETHSYEIAVLLEPASRGGSRAMHQRIREGDLLRISAPKNLFALHPGKHQSLLFAGGIGITPILCMAGHLARSGDHFELHYCARSKGRAAFADQIRLSDFAAQTHFHFDDGNEEQRLQVSAVLQNADADAHVYVCGPAGFIDHVLGTALNLGWPVERLHREFFAAEVAATSTGGAFEVQIARTGKTIMVPPDQSIVAALSENGIDVPVSCEQGICGTCLTRVLEGEPDHRDSFLTTSEQERNDQMLLCCSRAKSARLVLDL</sequence>
<evidence type="ECO:0000256" key="4">
    <source>
        <dbReference type="ARBA" id="ARBA00023002"/>
    </source>
</evidence>
<dbReference type="InterPro" id="IPR006058">
    <property type="entry name" value="2Fe2S_fd_BS"/>
</dbReference>
<dbReference type="InterPro" id="IPR050415">
    <property type="entry name" value="MRET"/>
</dbReference>
<dbReference type="InterPro" id="IPR039261">
    <property type="entry name" value="FNR_nucleotide-bd"/>
</dbReference>
<keyword evidence="1" id="KW-0285">Flavoprotein</keyword>
<reference evidence="9 10" key="2">
    <citation type="journal article" date="2021" name="Int. J. Syst. Evol. Microbiol.">
        <title>Roseibium litorale sp. nov., isolated from a tidal flat sediment and proposal for the reclassification of Labrenzia polysiphoniae as Roseibium polysiphoniae comb. nov.</title>
        <authorList>
            <person name="Liu Y."/>
            <person name="Pei T."/>
            <person name="Du J."/>
            <person name="Chao M."/>
            <person name="Deng M.R."/>
            <person name="Zhu H."/>
        </authorList>
    </citation>
    <scope>NUCLEOTIDE SEQUENCE [LARGE SCALE GENOMIC DNA]</scope>
    <source>
        <strain evidence="9 10">4C16A</strain>
    </source>
</reference>
<keyword evidence="5" id="KW-0408">Iron</keyword>
<keyword evidence="3" id="KW-0479">Metal-binding</keyword>
<evidence type="ECO:0000313" key="10">
    <source>
        <dbReference type="Proteomes" id="UP000632063"/>
    </source>
</evidence>
<dbReference type="Proteomes" id="UP000632063">
    <property type="component" value="Unassembled WGS sequence"/>
</dbReference>
<dbReference type="CDD" id="cd00207">
    <property type="entry name" value="fer2"/>
    <property type="match status" value="1"/>
</dbReference>
<accession>A0ABR9CNA4</accession>
<dbReference type="InterPro" id="IPR017927">
    <property type="entry name" value="FAD-bd_FR_type"/>
</dbReference>
<dbReference type="InterPro" id="IPR017938">
    <property type="entry name" value="Riboflavin_synthase-like_b-brl"/>
</dbReference>
<dbReference type="Gene3D" id="3.40.50.80">
    <property type="entry name" value="Nucleotide-binding domain of ferredoxin-NADP reductase (FNR) module"/>
    <property type="match status" value="1"/>
</dbReference>
<keyword evidence="6" id="KW-0411">Iron-sulfur</keyword>
<evidence type="ECO:0000256" key="2">
    <source>
        <dbReference type="ARBA" id="ARBA00022714"/>
    </source>
</evidence>
<evidence type="ECO:0000256" key="1">
    <source>
        <dbReference type="ARBA" id="ARBA00022630"/>
    </source>
</evidence>
<dbReference type="SUPFAM" id="SSF54292">
    <property type="entry name" value="2Fe-2S ferredoxin-like"/>
    <property type="match status" value="1"/>
</dbReference>
<dbReference type="Gene3D" id="2.40.30.10">
    <property type="entry name" value="Translation factors"/>
    <property type="match status" value="1"/>
</dbReference>
<dbReference type="InterPro" id="IPR001041">
    <property type="entry name" value="2Fe-2S_ferredoxin-type"/>
</dbReference>
<dbReference type="PROSITE" id="PS00197">
    <property type="entry name" value="2FE2S_FER_1"/>
    <property type="match status" value="1"/>
</dbReference>
<keyword evidence="10" id="KW-1185">Reference proteome</keyword>
<name>A0ABR9CNA4_9HYPH</name>
<evidence type="ECO:0000256" key="5">
    <source>
        <dbReference type="ARBA" id="ARBA00023004"/>
    </source>
</evidence>
<dbReference type="PROSITE" id="PS51085">
    <property type="entry name" value="2FE2S_FER_2"/>
    <property type="match status" value="1"/>
</dbReference>
<keyword evidence="4" id="KW-0560">Oxidoreductase</keyword>
<organism evidence="9 10">
    <name type="scientific">Roseibium litorale</name>
    <dbReference type="NCBI Taxonomy" id="2803841"/>
    <lineage>
        <taxon>Bacteria</taxon>
        <taxon>Pseudomonadati</taxon>
        <taxon>Pseudomonadota</taxon>
        <taxon>Alphaproteobacteria</taxon>
        <taxon>Hyphomicrobiales</taxon>
        <taxon>Stappiaceae</taxon>
        <taxon>Roseibium</taxon>
    </lineage>
</organism>
<dbReference type="PANTHER" id="PTHR47354">
    <property type="entry name" value="NADH OXIDOREDUCTASE HCR"/>
    <property type="match status" value="1"/>
</dbReference>
<dbReference type="PANTHER" id="PTHR47354:SF1">
    <property type="entry name" value="CARNITINE MONOOXYGENASE REDUCTASE SUBUNIT"/>
    <property type="match status" value="1"/>
</dbReference>